<sequence>MGARAVGLIVALVFLAGCVTTKEVVKEVKVPVAVPLPQVEVKKPELPRVKFVSPADDDAVVCLTEEELVNLLTLVSRMWNYQKELERALEVYKNYGKEVLDEKKEKK</sequence>
<dbReference type="AlphaFoldDB" id="A0A7V3JAK5"/>
<organism evidence="1">
    <name type="scientific">candidate division CPR3 bacterium</name>
    <dbReference type="NCBI Taxonomy" id="2268181"/>
    <lineage>
        <taxon>Bacteria</taxon>
        <taxon>Bacteria division CPR3</taxon>
    </lineage>
</organism>
<gene>
    <name evidence="1" type="ORF">ENV41_03465</name>
</gene>
<reference evidence="1" key="1">
    <citation type="journal article" date="2020" name="mSystems">
        <title>Genome- and Community-Level Interaction Insights into Carbon Utilization and Element Cycling Functions of Hydrothermarchaeota in Hydrothermal Sediment.</title>
        <authorList>
            <person name="Zhou Z."/>
            <person name="Liu Y."/>
            <person name="Xu W."/>
            <person name="Pan J."/>
            <person name="Luo Z.H."/>
            <person name="Li M."/>
        </authorList>
    </citation>
    <scope>NUCLEOTIDE SEQUENCE [LARGE SCALE GENOMIC DNA]</scope>
    <source>
        <strain evidence="1">SpSt-757</strain>
    </source>
</reference>
<accession>A0A7V3JAK5</accession>
<dbReference type="PROSITE" id="PS51257">
    <property type="entry name" value="PROKAR_LIPOPROTEIN"/>
    <property type="match status" value="1"/>
</dbReference>
<name>A0A7V3JAK5_UNCC3</name>
<comment type="caution">
    <text evidence="1">The sequence shown here is derived from an EMBL/GenBank/DDBJ whole genome shotgun (WGS) entry which is preliminary data.</text>
</comment>
<proteinExistence type="predicted"/>
<protein>
    <submittedName>
        <fullName evidence="1">Uncharacterized protein</fullName>
    </submittedName>
</protein>
<dbReference type="EMBL" id="DTGG01000113">
    <property type="protein sequence ID" value="HFZ09172.1"/>
    <property type="molecule type" value="Genomic_DNA"/>
</dbReference>
<evidence type="ECO:0000313" key="1">
    <source>
        <dbReference type="EMBL" id="HFZ09172.1"/>
    </source>
</evidence>